<protein>
    <submittedName>
        <fullName evidence="5">Multiple antibiotic resistance protein MarR</fullName>
    </submittedName>
</protein>
<gene>
    <name evidence="5" type="primary">marR</name>
    <name evidence="5" type="ORF">VR7878_02277</name>
</gene>
<dbReference type="PANTHER" id="PTHR42756:SF1">
    <property type="entry name" value="TRANSCRIPTIONAL REPRESSOR OF EMRAB OPERON"/>
    <property type="match status" value="1"/>
</dbReference>
<dbReference type="SMART" id="SM00347">
    <property type="entry name" value="HTH_MARR"/>
    <property type="match status" value="1"/>
</dbReference>
<dbReference type="PANTHER" id="PTHR42756">
    <property type="entry name" value="TRANSCRIPTIONAL REGULATOR, MARR"/>
    <property type="match status" value="1"/>
</dbReference>
<dbReference type="AlphaFoldDB" id="A0A1R4LLJ4"/>
<evidence type="ECO:0000313" key="6">
    <source>
        <dbReference type="Proteomes" id="UP000188276"/>
    </source>
</evidence>
<accession>A0A1R4LLJ4</accession>
<keyword evidence="1" id="KW-0805">Transcription regulation</keyword>
<reference evidence="6" key="1">
    <citation type="submission" date="2017-02" db="EMBL/GenBank/DDBJ databases">
        <authorList>
            <person name="Rodrigo-Torres L."/>
            <person name="Arahal R.D."/>
            <person name="Lucena T."/>
        </authorList>
    </citation>
    <scope>NUCLEOTIDE SEQUENCE [LARGE SCALE GENOMIC DNA]</scope>
    <source>
        <strain evidence="6">CECT 7878</strain>
    </source>
</reference>
<dbReference type="OrthoDB" id="6196575at2"/>
<proteinExistence type="predicted"/>
<dbReference type="GO" id="GO:0003700">
    <property type="term" value="F:DNA-binding transcription factor activity"/>
    <property type="evidence" value="ECO:0007669"/>
    <property type="project" value="InterPro"/>
</dbReference>
<evidence type="ECO:0000256" key="3">
    <source>
        <dbReference type="ARBA" id="ARBA00023163"/>
    </source>
</evidence>
<dbReference type="PRINTS" id="PR00598">
    <property type="entry name" value="HTHMARR"/>
</dbReference>
<evidence type="ECO:0000313" key="5">
    <source>
        <dbReference type="EMBL" id="SJN57375.1"/>
    </source>
</evidence>
<evidence type="ECO:0000259" key="4">
    <source>
        <dbReference type="PROSITE" id="PS50995"/>
    </source>
</evidence>
<keyword evidence="3" id="KW-0804">Transcription</keyword>
<keyword evidence="6" id="KW-1185">Reference proteome</keyword>
<dbReference type="GO" id="GO:0003677">
    <property type="term" value="F:DNA binding"/>
    <property type="evidence" value="ECO:0007669"/>
    <property type="project" value="UniProtKB-KW"/>
</dbReference>
<dbReference type="EMBL" id="FULE01000031">
    <property type="protein sequence ID" value="SJN57375.1"/>
    <property type="molecule type" value="Genomic_DNA"/>
</dbReference>
<organism evidence="5 6">
    <name type="scientific">Vibrio ruber (strain DSM 16370 / JCM 11486 / BCRC 17186 / CECT 7878 / LMG 23124 / VR1)</name>
    <dbReference type="NCBI Taxonomy" id="1123498"/>
    <lineage>
        <taxon>Bacteria</taxon>
        <taxon>Pseudomonadati</taxon>
        <taxon>Pseudomonadota</taxon>
        <taxon>Gammaproteobacteria</taxon>
        <taxon>Vibrionales</taxon>
        <taxon>Vibrionaceae</taxon>
        <taxon>Vibrio</taxon>
    </lineage>
</organism>
<dbReference type="PROSITE" id="PS50995">
    <property type="entry name" value="HTH_MARR_2"/>
    <property type="match status" value="1"/>
</dbReference>
<feature type="domain" description="HTH marR-type" evidence="4">
    <location>
        <begin position="10"/>
        <end position="142"/>
    </location>
</feature>
<sequence length="158" mass="17996">MTEKTPDHIFENLGFLLTKAVQIKDRILDAHLMPEDITSTQCKVLFKIYHFDCDRPSLIGKSLNVDNSAITRTLDRLEKKQLIQRLPDPNDRRSIRLALTPKGVEVVKRATPLAMNSLDELTQALNKAEFDQLRHCLKKIVLSNTPANCKDKFIEGAE</sequence>
<dbReference type="STRING" id="1123498.VR7878_02277"/>
<name>A0A1R4LLJ4_VIBR1</name>
<dbReference type="InterPro" id="IPR000835">
    <property type="entry name" value="HTH_MarR-typ"/>
</dbReference>
<evidence type="ECO:0000256" key="1">
    <source>
        <dbReference type="ARBA" id="ARBA00023015"/>
    </source>
</evidence>
<dbReference type="InterPro" id="IPR036388">
    <property type="entry name" value="WH-like_DNA-bd_sf"/>
</dbReference>
<dbReference type="RefSeq" id="WP_159440459.1">
    <property type="nucleotide sequence ID" value="NZ_FULE01000031.1"/>
</dbReference>
<dbReference type="SUPFAM" id="SSF46785">
    <property type="entry name" value="Winged helix' DNA-binding domain"/>
    <property type="match status" value="1"/>
</dbReference>
<dbReference type="Gene3D" id="1.10.10.10">
    <property type="entry name" value="Winged helix-like DNA-binding domain superfamily/Winged helix DNA-binding domain"/>
    <property type="match status" value="1"/>
</dbReference>
<evidence type="ECO:0000256" key="2">
    <source>
        <dbReference type="ARBA" id="ARBA00023125"/>
    </source>
</evidence>
<dbReference type="Proteomes" id="UP000188276">
    <property type="component" value="Unassembled WGS sequence"/>
</dbReference>
<dbReference type="Pfam" id="PF01047">
    <property type="entry name" value="MarR"/>
    <property type="match status" value="1"/>
</dbReference>
<dbReference type="InterPro" id="IPR036390">
    <property type="entry name" value="WH_DNA-bd_sf"/>
</dbReference>
<keyword evidence="2" id="KW-0238">DNA-binding</keyword>